<dbReference type="EMBL" id="BAABBE010000001">
    <property type="protein sequence ID" value="GAA3620815.1"/>
    <property type="molecule type" value="Genomic_DNA"/>
</dbReference>
<dbReference type="SMART" id="SM00347">
    <property type="entry name" value="HTH_MARR"/>
    <property type="match status" value="1"/>
</dbReference>
<proteinExistence type="predicted"/>
<sequence length="221" mass="24828">MLMTVAAAAVIARTDSRLNELMGESLSSKGVVNARVRRRSLPPGRGVYQRNDSIVIRRSNLVPVTPSEQEPRWLDEGEMRAWRTYVNGSSMLMDRLHRELQDTHGVSLADYEILVRLSEQPNHRMRMTQLAEDVASSKSRVSHQVARMEKAGLVLRRECTEDGRGVLAELTQKGMAQLVEAAPTHLRGVRAHIVDLLTPEEGEVLAKVFDRVMTHLRESNG</sequence>
<dbReference type="InterPro" id="IPR011991">
    <property type="entry name" value="ArsR-like_HTH"/>
</dbReference>
<evidence type="ECO:0000259" key="1">
    <source>
        <dbReference type="PROSITE" id="PS50995"/>
    </source>
</evidence>
<reference evidence="3" key="1">
    <citation type="journal article" date="2019" name="Int. J. Syst. Evol. Microbiol.">
        <title>The Global Catalogue of Microorganisms (GCM) 10K type strain sequencing project: providing services to taxonomists for standard genome sequencing and annotation.</title>
        <authorList>
            <consortium name="The Broad Institute Genomics Platform"/>
            <consortium name="The Broad Institute Genome Sequencing Center for Infectious Disease"/>
            <person name="Wu L."/>
            <person name="Ma J."/>
        </authorList>
    </citation>
    <scope>NUCLEOTIDE SEQUENCE [LARGE SCALE GENOMIC DNA]</scope>
    <source>
        <strain evidence="3">JCM 17494</strain>
    </source>
</reference>
<dbReference type="CDD" id="cd00090">
    <property type="entry name" value="HTH_ARSR"/>
    <property type="match status" value="1"/>
</dbReference>
<evidence type="ECO:0000313" key="2">
    <source>
        <dbReference type="EMBL" id="GAA3620815.1"/>
    </source>
</evidence>
<feature type="domain" description="HTH marR-type" evidence="1">
    <location>
        <begin position="78"/>
        <end position="214"/>
    </location>
</feature>
<evidence type="ECO:0000313" key="3">
    <source>
        <dbReference type="Proteomes" id="UP001500711"/>
    </source>
</evidence>
<dbReference type="InterPro" id="IPR036388">
    <property type="entry name" value="WH-like_DNA-bd_sf"/>
</dbReference>
<dbReference type="InterPro" id="IPR000835">
    <property type="entry name" value="HTH_MarR-typ"/>
</dbReference>
<keyword evidence="3" id="KW-1185">Reference proteome</keyword>
<protein>
    <recommendedName>
        <fullName evidence="1">HTH marR-type domain-containing protein</fullName>
    </recommendedName>
</protein>
<dbReference type="Proteomes" id="UP001500711">
    <property type="component" value="Unassembled WGS sequence"/>
</dbReference>
<dbReference type="PROSITE" id="PS50995">
    <property type="entry name" value="HTH_MARR_2"/>
    <property type="match status" value="1"/>
</dbReference>
<comment type="caution">
    <text evidence="2">The sequence shown here is derived from an EMBL/GenBank/DDBJ whole genome shotgun (WGS) entry which is preliminary data.</text>
</comment>
<dbReference type="SUPFAM" id="SSF46785">
    <property type="entry name" value="Winged helix' DNA-binding domain"/>
    <property type="match status" value="1"/>
</dbReference>
<gene>
    <name evidence="2" type="ORF">GCM10022267_03710</name>
</gene>
<dbReference type="PANTHER" id="PTHR33164:SF99">
    <property type="entry name" value="MARR FAMILY REGULATORY PROTEIN"/>
    <property type="match status" value="1"/>
</dbReference>
<dbReference type="PANTHER" id="PTHR33164">
    <property type="entry name" value="TRANSCRIPTIONAL REGULATOR, MARR FAMILY"/>
    <property type="match status" value="1"/>
</dbReference>
<dbReference type="Gene3D" id="1.10.10.10">
    <property type="entry name" value="Winged helix-like DNA-binding domain superfamily/Winged helix DNA-binding domain"/>
    <property type="match status" value="1"/>
</dbReference>
<organism evidence="2 3">
    <name type="scientific">Lentzea roselyniae</name>
    <dbReference type="NCBI Taxonomy" id="531940"/>
    <lineage>
        <taxon>Bacteria</taxon>
        <taxon>Bacillati</taxon>
        <taxon>Actinomycetota</taxon>
        <taxon>Actinomycetes</taxon>
        <taxon>Pseudonocardiales</taxon>
        <taxon>Pseudonocardiaceae</taxon>
        <taxon>Lentzea</taxon>
    </lineage>
</organism>
<accession>A0ABP6ZXY1</accession>
<dbReference type="Pfam" id="PF01047">
    <property type="entry name" value="MarR"/>
    <property type="match status" value="1"/>
</dbReference>
<dbReference type="InterPro" id="IPR036390">
    <property type="entry name" value="WH_DNA-bd_sf"/>
</dbReference>
<dbReference type="PRINTS" id="PR00598">
    <property type="entry name" value="HTHMARR"/>
</dbReference>
<name>A0ABP6ZXY1_9PSEU</name>
<dbReference type="InterPro" id="IPR039422">
    <property type="entry name" value="MarR/SlyA-like"/>
</dbReference>